<keyword evidence="2" id="KW-1185">Reference proteome</keyword>
<dbReference type="InterPro" id="IPR008972">
    <property type="entry name" value="Cupredoxin"/>
</dbReference>
<dbReference type="Proteomes" id="UP001597018">
    <property type="component" value="Unassembled WGS sequence"/>
</dbReference>
<comment type="caution">
    <text evidence="1">The sequence shown here is derived from an EMBL/GenBank/DDBJ whole genome shotgun (WGS) entry which is preliminary data.</text>
</comment>
<dbReference type="Gene3D" id="2.60.40.420">
    <property type="entry name" value="Cupredoxins - blue copper proteins"/>
    <property type="match status" value="1"/>
</dbReference>
<reference evidence="2" key="1">
    <citation type="journal article" date="2019" name="Int. J. Syst. Evol. Microbiol.">
        <title>The Global Catalogue of Microorganisms (GCM) 10K type strain sequencing project: providing services to taxonomists for standard genome sequencing and annotation.</title>
        <authorList>
            <consortium name="The Broad Institute Genomics Platform"/>
            <consortium name="The Broad Institute Genome Sequencing Center for Infectious Disease"/>
            <person name="Wu L."/>
            <person name="Ma J."/>
        </authorList>
    </citation>
    <scope>NUCLEOTIDE SEQUENCE [LARGE SCALE GENOMIC DNA]</scope>
    <source>
        <strain evidence="2">CCUG 56401</strain>
    </source>
</reference>
<dbReference type="SUPFAM" id="SSF49503">
    <property type="entry name" value="Cupredoxins"/>
    <property type="match status" value="1"/>
</dbReference>
<dbReference type="EMBL" id="JBHTIW010000025">
    <property type="protein sequence ID" value="MFD0922836.1"/>
    <property type="molecule type" value="Genomic_DNA"/>
</dbReference>
<accession>A0ABW3FWB1</accession>
<evidence type="ECO:0000313" key="1">
    <source>
        <dbReference type="EMBL" id="MFD0922836.1"/>
    </source>
</evidence>
<evidence type="ECO:0000313" key="2">
    <source>
        <dbReference type="Proteomes" id="UP001597018"/>
    </source>
</evidence>
<gene>
    <name evidence="1" type="ORF">ACFQ16_24070</name>
</gene>
<organism evidence="1 2">
    <name type="scientific">Saccharopolyspora rosea</name>
    <dbReference type="NCBI Taxonomy" id="524884"/>
    <lineage>
        <taxon>Bacteria</taxon>
        <taxon>Bacillati</taxon>
        <taxon>Actinomycetota</taxon>
        <taxon>Actinomycetes</taxon>
        <taxon>Pseudonocardiales</taxon>
        <taxon>Pseudonocardiaceae</taxon>
        <taxon>Saccharopolyspora</taxon>
    </lineage>
</organism>
<name>A0ABW3FWB1_9PSEU</name>
<protein>
    <recommendedName>
        <fullName evidence="3">Plastocyanin</fullName>
    </recommendedName>
</protein>
<sequence>MLSETRTPGSKPTGMKRAVLGVLIGVVALLASVCAAASTAGAAPAYQAAHQGGGGSRLVVVRMVDYRLLQPTILPPGQYTFRAVNVGRAEHALQINGPGVANARTPDVQSGQYADLTVNLTRGVYDFWCPVGNHRQLGMQVGVVVG</sequence>
<evidence type="ECO:0008006" key="3">
    <source>
        <dbReference type="Google" id="ProtNLM"/>
    </source>
</evidence>
<dbReference type="RefSeq" id="WP_263253591.1">
    <property type="nucleotide sequence ID" value="NZ_BAABLT010000027.1"/>
</dbReference>
<proteinExistence type="predicted"/>